<feature type="coiled-coil region" evidence="1">
    <location>
        <begin position="2"/>
        <end position="80"/>
    </location>
</feature>
<name>X1BTH4_9ZZZZ</name>
<reference evidence="2" key="1">
    <citation type="journal article" date="2014" name="Front. Microbiol.">
        <title>High frequency of phylogenetically diverse reductive dehalogenase-homologous genes in deep subseafloor sedimentary metagenomes.</title>
        <authorList>
            <person name="Kawai M."/>
            <person name="Futagami T."/>
            <person name="Toyoda A."/>
            <person name="Takaki Y."/>
            <person name="Nishi S."/>
            <person name="Hori S."/>
            <person name="Arai W."/>
            <person name="Tsubouchi T."/>
            <person name="Morono Y."/>
            <person name="Uchiyama I."/>
            <person name="Ito T."/>
            <person name="Fujiyama A."/>
            <person name="Inagaki F."/>
            <person name="Takami H."/>
        </authorList>
    </citation>
    <scope>NUCLEOTIDE SEQUENCE</scope>
    <source>
        <strain evidence="2">Expedition CK06-06</strain>
    </source>
</reference>
<evidence type="ECO:0000256" key="1">
    <source>
        <dbReference type="SAM" id="Coils"/>
    </source>
</evidence>
<comment type="caution">
    <text evidence="2">The sequence shown here is derived from an EMBL/GenBank/DDBJ whole genome shotgun (WGS) entry which is preliminary data.</text>
</comment>
<sequence>MTKKTRNIYKDLSKIIKKLQEEKKRILNRLNEINKAIRAVETTLKLIGSRGNGKSVLLAHEELINDLKNRRSELSQLRALIEIADIIGDKNNKFRMVEAKNIMVEAGFFENPKNASAILYTIMERSGKFEKVEPGVYKIIDIEME</sequence>
<accession>X1BTH4</accession>
<protein>
    <submittedName>
        <fullName evidence="2">Uncharacterized protein</fullName>
    </submittedName>
</protein>
<keyword evidence="1" id="KW-0175">Coiled coil</keyword>
<gene>
    <name evidence="2" type="ORF">S01H4_51386</name>
</gene>
<dbReference type="EMBL" id="BART01029257">
    <property type="protein sequence ID" value="GAG99044.1"/>
    <property type="molecule type" value="Genomic_DNA"/>
</dbReference>
<proteinExistence type="predicted"/>
<dbReference type="AlphaFoldDB" id="X1BTH4"/>
<evidence type="ECO:0000313" key="2">
    <source>
        <dbReference type="EMBL" id="GAG99044.1"/>
    </source>
</evidence>
<organism evidence="2">
    <name type="scientific">marine sediment metagenome</name>
    <dbReference type="NCBI Taxonomy" id="412755"/>
    <lineage>
        <taxon>unclassified sequences</taxon>
        <taxon>metagenomes</taxon>
        <taxon>ecological metagenomes</taxon>
    </lineage>
</organism>